<dbReference type="AlphaFoldDB" id="A0A0G1DBZ0"/>
<name>A0A0G1DBZ0_9BACT</name>
<organism evidence="3 4">
    <name type="scientific">Candidatus Gottesmanbacteria bacterium GW2011_GWA2_43_14</name>
    <dbReference type="NCBI Taxonomy" id="1618443"/>
    <lineage>
        <taxon>Bacteria</taxon>
        <taxon>Candidatus Gottesmaniibacteriota</taxon>
    </lineage>
</organism>
<gene>
    <name evidence="3" type="ORF">UV73_C0021G0003</name>
</gene>
<evidence type="ECO:0000256" key="1">
    <source>
        <dbReference type="SAM" id="Coils"/>
    </source>
</evidence>
<dbReference type="STRING" id="1618443.UV73_C0021G0003"/>
<accession>A0A0G1DBZ0</accession>
<evidence type="ECO:0000256" key="2">
    <source>
        <dbReference type="SAM" id="MobiDB-lite"/>
    </source>
</evidence>
<comment type="caution">
    <text evidence="3">The sequence shown here is derived from an EMBL/GenBank/DDBJ whole genome shotgun (WGS) entry which is preliminary data.</text>
</comment>
<feature type="compositionally biased region" description="Basic and acidic residues" evidence="2">
    <location>
        <begin position="124"/>
        <end position="136"/>
    </location>
</feature>
<protein>
    <submittedName>
        <fullName evidence="3">Uncharacterized protein</fullName>
    </submittedName>
</protein>
<feature type="region of interest" description="Disordered" evidence="2">
    <location>
        <begin position="124"/>
        <end position="149"/>
    </location>
</feature>
<evidence type="ECO:0000313" key="3">
    <source>
        <dbReference type="EMBL" id="KKS95204.1"/>
    </source>
</evidence>
<evidence type="ECO:0000313" key="4">
    <source>
        <dbReference type="Proteomes" id="UP000034894"/>
    </source>
</evidence>
<keyword evidence="1" id="KW-0175">Coiled coil</keyword>
<dbReference type="EMBL" id="LCFP01000021">
    <property type="protein sequence ID" value="KKS95204.1"/>
    <property type="molecule type" value="Genomic_DNA"/>
</dbReference>
<feature type="coiled-coil region" evidence="1">
    <location>
        <begin position="44"/>
        <end position="110"/>
    </location>
</feature>
<reference evidence="3 4" key="1">
    <citation type="journal article" date="2015" name="Nature">
        <title>rRNA introns, odd ribosomes, and small enigmatic genomes across a large radiation of phyla.</title>
        <authorList>
            <person name="Brown C.T."/>
            <person name="Hug L.A."/>
            <person name="Thomas B.C."/>
            <person name="Sharon I."/>
            <person name="Castelle C.J."/>
            <person name="Singh A."/>
            <person name="Wilkins M.J."/>
            <person name="Williams K.H."/>
            <person name="Banfield J.F."/>
        </authorList>
    </citation>
    <scope>NUCLEOTIDE SEQUENCE [LARGE SCALE GENOMIC DNA]</scope>
</reference>
<proteinExistence type="predicted"/>
<dbReference type="Proteomes" id="UP000034894">
    <property type="component" value="Unassembled WGS sequence"/>
</dbReference>
<sequence>MDVELIQKINNLALDLMKQGLAQDREDAVEQAEKIFRSKNNQGYAELRENITAVEAKKQENAETASSVELSQNQIKVILEQNTQFLVKTIREFKDKIQVLEKEVSDLRTKVAYNKLPTSNDIVSAKKMEEASETSKKQSAAPINHPRVGKFQESDVSIEKVFYMGNK</sequence>